<feature type="domain" description="Rad50/SbcC-type AAA" evidence="1">
    <location>
        <begin position="19"/>
        <end position="81"/>
    </location>
</feature>
<dbReference type="AlphaFoldDB" id="A0A157ZAC8"/>
<dbReference type="Proteomes" id="UP000054903">
    <property type="component" value="Unassembled WGS sequence"/>
</dbReference>
<dbReference type="GO" id="GO:0006302">
    <property type="term" value="P:double-strand break repair"/>
    <property type="evidence" value="ECO:0007669"/>
    <property type="project" value="InterPro"/>
</dbReference>
<dbReference type="OrthoDB" id="975794at2"/>
<dbReference type="EMBL" id="FCNX02000001">
    <property type="protein sequence ID" value="SAK42496.1"/>
    <property type="molecule type" value="Genomic_DNA"/>
</dbReference>
<dbReference type="RefSeq" id="WP_061132752.1">
    <property type="nucleotide sequence ID" value="NZ_FCNX02000001.1"/>
</dbReference>
<evidence type="ECO:0000313" key="3">
    <source>
        <dbReference type="Proteomes" id="UP000054903"/>
    </source>
</evidence>
<comment type="caution">
    <text evidence="2">The sequence shown here is derived from an EMBL/GenBank/DDBJ whole genome shotgun (WGS) entry which is preliminary data.</text>
</comment>
<evidence type="ECO:0000313" key="2">
    <source>
        <dbReference type="EMBL" id="SAK42496.1"/>
    </source>
</evidence>
<dbReference type="InterPro" id="IPR038729">
    <property type="entry name" value="Rad50/SbcC_AAA"/>
</dbReference>
<dbReference type="Pfam" id="PF13476">
    <property type="entry name" value="AAA_23"/>
    <property type="match status" value="1"/>
</dbReference>
<dbReference type="GO" id="GO:0016887">
    <property type="term" value="F:ATP hydrolysis activity"/>
    <property type="evidence" value="ECO:0007669"/>
    <property type="project" value="InterPro"/>
</dbReference>
<dbReference type="STRING" id="1777138.AWB77_00459"/>
<protein>
    <recommendedName>
        <fullName evidence="1">Rad50/SbcC-type AAA domain-containing protein</fullName>
    </recommendedName>
</protein>
<keyword evidence="3" id="KW-1185">Reference proteome</keyword>
<name>A0A157ZAC8_9BURK</name>
<sequence>MTFRINRLHISGPSKATAVVEFSDAAALVFGPSETGKSYIYHCIAYCLGGDTPPDEIPESKGYDSVHLEVRGGRDAEAIIDESERQATLDLDEIDSAVDPSVFTIVRALAGGAEAIYRGPIERAGAMPKLKLDCNELIKRLVGVGGSQVFRKAGVKANITSSPLRHWSLLAQTAIGAKDNILGDSNSRTERSAVLALIMTGVDDTAIEAGLSTDQRKAAGGGAEATRQMIRNLQADLPDGVPQREIEEALARVDATLEALSKQQKSRSQAVEHIRLELAHSARELRACETELAQSAGLVSRFKLLGSKYQSDLDRLVALDESNAVYTLLEDVPCPLCGTTLPSDATIALNSSENLLLQRRAISAEADKIYRQQVGLADSLEFEESRRADLARKQTLLSARLEELSRQEDRMIDAGVGEFGHSATDLAEHKTLLFTQLRAFKEIARLTTEAVRLDSISTGKNARIERHLTQDGNQISKRVLDLLIAWGLEITSVTFDASAFDIRVDGRKRTSFGHGVRALLLTAFYVALLEHAESLHRPHPGFVVIDSPLKNYADKEPLDSKVPLSTVRARFYEWLSSWNGPGQLIVLENERPPARAGAGLRPIQFTKIEGIGRRGLFP</sequence>
<organism evidence="2 3">
    <name type="scientific">Caballeronia fortuita</name>
    <dbReference type="NCBI Taxonomy" id="1777138"/>
    <lineage>
        <taxon>Bacteria</taxon>
        <taxon>Pseudomonadati</taxon>
        <taxon>Pseudomonadota</taxon>
        <taxon>Betaproteobacteria</taxon>
        <taxon>Burkholderiales</taxon>
        <taxon>Burkholderiaceae</taxon>
        <taxon>Caballeronia</taxon>
    </lineage>
</organism>
<evidence type="ECO:0000259" key="1">
    <source>
        <dbReference type="Pfam" id="PF13476"/>
    </source>
</evidence>
<accession>A0A157ZAC8</accession>
<reference evidence="2" key="1">
    <citation type="submission" date="2016-01" db="EMBL/GenBank/DDBJ databases">
        <authorList>
            <person name="Peeters C."/>
        </authorList>
    </citation>
    <scope>NUCLEOTIDE SEQUENCE</scope>
    <source>
        <strain evidence="2">LMG 29320</strain>
    </source>
</reference>
<gene>
    <name evidence="2" type="ORF">AWB77_00459</name>
</gene>
<proteinExistence type="predicted"/>